<accession>A0A5B9VWQ2</accession>
<gene>
    <name evidence="4" type="primary">ubiE_1</name>
    <name evidence="4" type="ORF">OJF2_09710</name>
</gene>
<dbReference type="Proteomes" id="UP000324233">
    <property type="component" value="Chromosome"/>
</dbReference>
<keyword evidence="4" id="KW-0489">Methyltransferase</keyword>
<name>A0A5B9VWQ2_9BACT</name>
<dbReference type="Gene3D" id="3.40.50.150">
    <property type="entry name" value="Vaccinia Virus protein VP39"/>
    <property type="match status" value="1"/>
</dbReference>
<dbReference type="GO" id="GO:0032259">
    <property type="term" value="P:methylation"/>
    <property type="evidence" value="ECO:0007669"/>
    <property type="project" value="UniProtKB-KW"/>
</dbReference>
<feature type="region of interest" description="Disordered" evidence="2">
    <location>
        <begin position="259"/>
        <end position="286"/>
    </location>
</feature>
<organism evidence="4 5">
    <name type="scientific">Aquisphaera giovannonii</name>
    <dbReference type="NCBI Taxonomy" id="406548"/>
    <lineage>
        <taxon>Bacteria</taxon>
        <taxon>Pseudomonadati</taxon>
        <taxon>Planctomycetota</taxon>
        <taxon>Planctomycetia</taxon>
        <taxon>Isosphaerales</taxon>
        <taxon>Isosphaeraceae</taxon>
        <taxon>Aquisphaera</taxon>
    </lineage>
</organism>
<dbReference type="InterPro" id="IPR041698">
    <property type="entry name" value="Methyltransf_25"/>
</dbReference>
<evidence type="ECO:0000256" key="1">
    <source>
        <dbReference type="ARBA" id="ARBA00022679"/>
    </source>
</evidence>
<dbReference type="PANTHER" id="PTHR43861">
    <property type="entry name" value="TRANS-ACONITATE 2-METHYLTRANSFERASE-RELATED"/>
    <property type="match status" value="1"/>
</dbReference>
<dbReference type="PANTHER" id="PTHR43861:SF3">
    <property type="entry name" value="PUTATIVE (AFU_ORTHOLOGUE AFUA_2G14390)-RELATED"/>
    <property type="match status" value="1"/>
</dbReference>
<keyword evidence="5" id="KW-1185">Reference proteome</keyword>
<dbReference type="RefSeq" id="WP_148591721.1">
    <property type="nucleotide sequence ID" value="NZ_CP042997.1"/>
</dbReference>
<dbReference type="Pfam" id="PF13649">
    <property type="entry name" value="Methyltransf_25"/>
    <property type="match status" value="1"/>
</dbReference>
<feature type="domain" description="Methyltransferase" evidence="3">
    <location>
        <begin position="107"/>
        <end position="203"/>
    </location>
</feature>
<sequence>MPHPDRGRCTGRGDQPGRLRRLLLAATAATLAVVTPASEASAQERPAGAARANPNARRDRPGFYKGRRIADVMSWEGVEWLFRETRVQEEQPEAMLDALKIRPGDTVADVGAGAGYHSIRLARRVGEKGTVLATDVQREMIAMLERNAREAGLANIRPVLATQRSTKLPDGKVDLILMVDVYHEATDPEALLKGLLVALRPGGRLVLVEFRGEDPEVPIKPEHKMTVKQVRREVEPQGFRFVDSLEFLPWQHVIIFDKPEDTPKRDEAGKAARPAATPSGDTSRRP</sequence>
<keyword evidence="4" id="KW-0830">Ubiquinone</keyword>
<dbReference type="AlphaFoldDB" id="A0A5B9VWQ2"/>
<dbReference type="EMBL" id="CP042997">
    <property type="protein sequence ID" value="QEH32494.1"/>
    <property type="molecule type" value="Genomic_DNA"/>
</dbReference>
<feature type="region of interest" description="Disordered" evidence="2">
    <location>
        <begin position="36"/>
        <end position="62"/>
    </location>
</feature>
<dbReference type="KEGG" id="agv:OJF2_09710"/>
<proteinExistence type="predicted"/>
<dbReference type="OrthoDB" id="9784101at2"/>
<dbReference type="GO" id="GO:0043770">
    <property type="term" value="F:demethylmenaquinone methyltransferase activity"/>
    <property type="evidence" value="ECO:0007669"/>
    <property type="project" value="UniProtKB-EC"/>
</dbReference>
<dbReference type="CDD" id="cd02440">
    <property type="entry name" value="AdoMet_MTases"/>
    <property type="match status" value="1"/>
</dbReference>
<feature type="compositionally biased region" description="Basic and acidic residues" evidence="2">
    <location>
        <begin position="259"/>
        <end position="270"/>
    </location>
</feature>
<protein>
    <submittedName>
        <fullName evidence="4">Ubiquinone/menaquinone biosynthesis C-methyltransferase UbiE</fullName>
        <ecNumber evidence="4">2.1.1.163</ecNumber>
    </submittedName>
</protein>
<feature type="compositionally biased region" description="Low complexity" evidence="2">
    <location>
        <begin position="45"/>
        <end position="55"/>
    </location>
</feature>
<evidence type="ECO:0000313" key="5">
    <source>
        <dbReference type="Proteomes" id="UP000324233"/>
    </source>
</evidence>
<evidence type="ECO:0000313" key="4">
    <source>
        <dbReference type="EMBL" id="QEH32494.1"/>
    </source>
</evidence>
<evidence type="ECO:0000259" key="3">
    <source>
        <dbReference type="Pfam" id="PF13649"/>
    </source>
</evidence>
<reference evidence="4 5" key="1">
    <citation type="submission" date="2019-08" db="EMBL/GenBank/DDBJ databases">
        <title>Deep-cultivation of Planctomycetes and their phenomic and genomic characterization uncovers novel biology.</title>
        <authorList>
            <person name="Wiegand S."/>
            <person name="Jogler M."/>
            <person name="Boedeker C."/>
            <person name="Pinto D."/>
            <person name="Vollmers J."/>
            <person name="Rivas-Marin E."/>
            <person name="Kohn T."/>
            <person name="Peeters S.H."/>
            <person name="Heuer A."/>
            <person name="Rast P."/>
            <person name="Oberbeckmann S."/>
            <person name="Bunk B."/>
            <person name="Jeske O."/>
            <person name="Meyerdierks A."/>
            <person name="Storesund J.E."/>
            <person name="Kallscheuer N."/>
            <person name="Luecker S."/>
            <person name="Lage O.M."/>
            <person name="Pohl T."/>
            <person name="Merkel B.J."/>
            <person name="Hornburger P."/>
            <person name="Mueller R.-W."/>
            <person name="Bruemmer F."/>
            <person name="Labrenz M."/>
            <person name="Spormann A.M."/>
            <person name="Op den Camp H."/>
            <person name="Overmann J."/>
            <person name="Amann R."/>
            <person name="Jetten M.S.M."/>
            <person name="Mascher T."/>
            <person name="Medema M.H."/>
            <person name="Devos D.P."/>
            <person name="Kaster A.-K."/>
            <person name="Ovreas L."/>
            <person name="Rohde M."/>
            <person name="Galperin M.Y."/>
            <person name="Jogler C."/>
        </authorList>
    </citation>
    <scope>NUCLEOTIDE SEQUENCE [LARGE SCALE GENOMIC DNA]</scope>
    <source>
        <strain evidence="4 5">OJF2</strain>
    </source>
</reference>
<dbReference type="InterPro" id="IPR029063">
    <property type="entry name" value="SAM-dependent_MTases_sf"/>
</dbReference>
<keyword evidence="1 4" id="KW-0808">Transferase</keyword>
<dbReference type="EC" id="2.1.1.163" evidence="4"/>
<dbReference type="SUPFAM" id="SSF53335">
    <property type="entry name" value="S-adenosyl-L-methionine-dependent methyltransferases"/>
    <property type="match status" value="1"/>
</dbReference>
<evidence type="ECO:0000256" key="2">
    <source>
        <dbReference type="SAM" id="MobiDB-lite"/>
    </source>
</evidence>